<sequence>MRLLSLVSCLLAVGGRAAVLRSPLEKGPATTSENAATAQNEIRAAAAGSYWLADIPKQGIAAFNANPAGYKVFRNVKDYGAKGDGVTDDSDAINQAISDGNRCGPWVCQSSTDTPAVVYFPSGTYIIGKPIVMYYMTQMIGNPNGRPVLKAAPTLQALALIDASPYSNQNGAPGWTSTNIFARQIRNFEIDLTPIPPTSGAQGIHWPASQATTIQNVKIRMNQASNSVHAGIFVENGSGGHMVDLEIEGGLYGMNIGNQQFTMRNIKISNAVIGISQIWNWGWLYKGLDISKCGIAFSMNGTDPNKNNDLLVGSVVIIDSKITDCPTFVNMNWAQNTKPIGAGQLILENIALSNVPVAVAKAGATVLAGGSTTIQAWGQGNKYTPDGPQKFQGPLTPAKRPAGLVDGSNFYAKSKPQYENLAVGDFISARSAGAKGDGVTDDTTAVQNAINQAVSQNKVLFFDQGVYKVTNTIYVPPGARMTGETYPVIMASGSTWASNTNPVPVVQIGKAGESGSVEWSDMIVATQGATPGAVLIEYNLKSAKGSGLWDVHTRIGGAKGTNLQVAQCPTMTTKTECMAAYLNVHITKSASGAYMENNWFWTADHDLDDPNSTRVSVFTGRGLLVEGSTTWLYASGVEHHALYQYQFANAQDVFAGFIQTETPYWQPSPDAKSQPYPLSQALNDPDYASACPAGQTCDAYGLRILNSQNILIYGGGLYSFFKNYDVSCSDPNAANGQRDCQNQIFSIEGSSSGILAYALSQVGALQMLTIDRQDKAKWSDNLSVYSNTIGLISYNV</sequence>
<evidence type="ECO:0000313" key="3">
    <source>
        <dbReference type="EMBL" id="KAF2244421.1"/>
    </source>
</evidence>
<feature type="domain" description="Rhamnogalacturonase A/B/Epimerase-like pectate lyase" evidence="2">
    <location>
        <begin position="73"/>
        <end position="295"/>
    </location>
</feature>
<dbReference type="SUPFAM" id="SSF51126">
    <property type="entry name" value="Pectin lyase-like"/>
    <property type="match status" value="2"/>
</dbReference>
<dbReference type="FunFam" id="2.160.20.10:FF:000023">
    <property type="entry name" value="Exo-beta-1,3-glucanase Exg0"/>
    <property type="match status" value="1"/>
</dbReference>
<dbReference type="EMBL" id="ML987203">
    <property type="protein sequence ID" value="KAF2244421.1"/>
    <property type="molecule type" value="Genomic_DNA"/>
</dbReference>
<dbReference type="CDD" id="cd23668">
    <property type="entry name" value="GH55_beta13glucanase-like"/>
    <property type="match status" value="1"/>
</dbReference>
<accession>A0A6A6I261</accession>
<name>A0A6A6I261_9PLEO</name>
<reference evidence="3" key="1">
    <citation type="journal article" date="2020" name="Stud. Mycol.">
        <title>101 Dothideomycetes genomes: a test case for predicting lifestyles and emergence of pathogens.</title>
        <authorList>
            <person name="Haridas S."/>
            <person name="Albert R."/>
            <person name="Binder M."/>
            <person name="Bloem J."/>
            <person name="Labutti K."/>
            <person name="Salamov A."/>
            <person name="Andreopoulos B."/>
            <person name="Baker S."/>
            <person name="Barry K."/>
            <person name="Bills G."/>
            <person name="Bluhm B."/>
            <person name="Cannon C."/>
            <person name="Castanera R."/>
            <person name="Culley D."/>
            <person name="Daum C."/>
            <person name="Ezra D."/>
            <person name="Gonzalez J."/>
            <person name="Henrissat B."/>
            <person name="Kuo A."/>
            <person name="Liang C."/>
            <person name="Lipzen A."/>
            <person name="Lutzoni F."/>
            <person name="Magnuson J."/>
            <person name="Mondo S."/>
            <person name="Nolan M."/>
            <person name="Ohm R."/>
            <person name="Pangilinan J."/>
            <person name="Park H.-J."/>
            <person name="Ramirez L."/>
            <person name="Alfaro M."/>
            <person name="Sun H."/>
            <person name="Tritt A."/>
            <person name="Yoshinaga Y."/>
            <person name="Zwiers L.-H."/>
            <person name="Turgeon B."/>
            <person name="Goodwin S."/>
            <person name="Spatafora J."/>
            <person name="Crous P."/>
            <person name="Grigoriev I."/>
        </authorList>
    </citation>
    <scope>NUCLEOTIDE SEQUENCE</scope>
    <source>
        <strain evidence="3">CBS 122368</strain>
    </source>
</reference>
<evidence type="ECO:0000313" key="4">
    <source>
        <dbReference type="Proteomes" id="UP000800094"/>
    </source>
</evidence>
<dbReference type="AlphaFoldDB" id="A0A6A6I261"/>
<dbReference type="PANTHER" id="PTHR33928">
    <property type="entry name" value="POLYGALACTURONASE QRT3"/>
    <property type="match status" value="1"/>
</dbReference>
<keyword evidence="4" id="KW-1185">Reference proteome</keyword>
<gene>
    <name evidence="3" type="ORF">BU26DRAFT_491971</name>
</gene>
<proteinExistence type="predicted"/>
<organism evidence="3 4">
    <name type="scientific">Trematosphaeria pertusa</name>
    <dbReference type="NCBI Taxonomy" id="390896"/>
    <lineage>
        <taxon>Eukaryota</taxon>
        <taxon>Fungi</taxon>
        <taxon>Dikarya</taxon>
        <taxon>Ascomycota</taxon>
        <taxon>Pezizomycotina</taxon>
        <taxon>Dothideomycetes</taxon>
        <taxon>Pleosporomycetidae</taxon>
        <taxon>Pleosporales</taxon>
        <taxon>Massarineae</taxon>
        <taxon>Trematosphaeriaceae</taxon>
        <taxon>Trematosphaeria</taxon>
    </lineage>
</organism>
<dbReference type="PANTHER" id="PTHR33928:SF2">
    <property type="entry name" value="PECTATE LYASE SUPERFAMILY PROTEIN DOMAIN-CONTAINING PROTEIN-RELATED"/>
    <property type="match status" value="1"/>
</dbReference>
<dbReference type="GeneID" id="54579428"/>
<dbReference type="InterPro" id="IPR024535">
    <property type="entry name" value="RHGA/B-epi-like_pectate_lyase"/>
</dbReference>
<evidence type="ECO:0000259" key="2">
    <source>
        <dbReference type="Pfam" id="PF12708"/>
    </source>
</evidence>
<feature type="domain" description="Rhamnogalacturonase A/B/Epimerase-like pectate lyase" evidence="2">
    <location>
        <begin position="426"/>
        <end position="622"/>
    </location>
</feature>
<protein>
    <submittedName>
        <fullName evidence="3">Glycoside hydrolase family 55 protein</fullName>
    </submittedName>
</protein>
<feature type="chain" id="PRO_5025525653" evidence="1">
    <location>
        <begin position="18"/>
        <end position="796"/>
    </location>
</feature>
<keyword evidence="3" id="KW-0378">Hydrolase</keyword>
<dbReference type="InterPro" id="IPR012334">
    <property type="entry name" value="Pectin_lyas_fold"/>
</dbReference>
<dbReference type="GO" id="GO:0004650">
    <property type="term" value="F:polygalacturonase activity"/>
    <property type="evidence" value="ECO:0007669"/>
    <property type="project" value="InterPro"/>
</dbReference>
<dbReference type="InterPro" id="IPR011050">
    <property type="entry name" value="Pectin_lyase_fold/virulence"/>
</dbReference>
<dbReference type="Gene3D" id="2.160.20.10">
    <property type="entry name" value="Single-stranded right-handed beta-helix, Pectin lyase-like"/>
    <property type="match status" value="2"/>
</dbReference>
<dbReference type="RefSeq" id="XP_033679425.1">
    <property type="nucleotide sequence ID" value="XM_033826098.1"/>
</dbReference>
<evidence type="ECO:0000256" key="1">
    <source>
        <dbReference type="SAM" id="SignalP"/>
    </source>
</evidence>
<keyword evidence="1" id="KW-0732">Signal</keyword>
<dbReference type="InterPro" id="IPR039279">
    <property type="entry name" value="QRT3-like"/>
</dbReference>
<dbReference type="OrthoDB" id="1046782at2759"/>
<dbReference type="Proteomes" id="UP000800094">
    <property type="component" value="Unassembled WGS sequence"/>
</dbReference>
<feature type="signal peptide" evidence="1">
    <location>
        <begin position="1"/>
        <end position="17"/>
    </location>
</feature>
<dbReference type="Pfam" id="PF12708">
    <property type="entry name" value="Pect-lyase_RHGA_epim"/>
    <property type="match status" value="2"/>
</dbReference>